<dbReference type="RefSeq" id="WP_348605060.1">
    <property type="nucleotide sequence ID" value="NZ_CP157276.1"/>
</dbReference>
<sequence>MSSRTWPTVLAALVLAGTIVGLGVANPVPVGRISTDRLGPDSGEQVSAYLDRARATLGSEGDSEPGTQHWALVSLDAPVTPSQLLDVVGDVRVSQVLFRVPLDRVQTPMVAIPVAANRTAVERAPSVAAARLQSSVVGHDRPSLLAAHSATELSAGCACVVGATVRGSLDQLRALDTVPGVRAVEALPADAVAGSFAVSPLLPSQTSIVVPGPDDGPIPGLA</sequence>
<dbReference type="Proteomes" id="UP001629744">
    <property type="component" value="Unassembled WGS sequence"/>
</dbReference>
<keyword evidence="2" id="KW-1185">Reference proteome</keyword>
<accession>A0ABW9FVP8</accession>
<evidence type="ECO:0000313" key="2">
    <source>
        <dbReference type="Proteomes" id="UP001629744"/>
    </source>
</evidence>
<proteinExistence type="predicted"/>
<name>A0ABW9FVP8_9NOCA</name>
<protein>
    <submittedName>
        <fullName evidence="1">Uncharacterized protein</fullName>
    </submittedName>
</protein>
<comment type="caution">
    <text evidence="1">The sequence shown here is derived from an EMBL/GenBank/DDBJ whole genome shotgun (WGS) entry which is preliminary data.</text>
</comment>
<organism evidence="1 2">
    <name type="scientific">Prescottella soli</name>
    <dbReference type="NCBI Taxonomy" id="1543852"/>
    <lineage>
        <taxon>Bacteria</taxon>
        <taxon>Bacillati</taxon>
        <taxon>Actinomycetota</taxon>
        <taxon>Actinomycetes</taxon>
        <taxon>Mycobacteriales</taxon>
        <taxon>Nocardiaceae</taxon>
        <taxon>Prescottella</taxon>
    </lineage>
</organism>
<evidence type="ECO:0000313" key="1">
    <source>
        <dbReference type="EMBL" id="MFM1728696.1"/>
    </source>
</evidence>
<reference evidence="1 2" key="1">
    <citation type="submission" date="2023-11" db="EMBL/GenBank/DDBJ databases">
        <authorList>
            <person name="Val-Calvo J."/>
            <person name="Scortti M."/>
            <person name="Vazquez-Boland J."/>
        </authorList>
    </citation>
    <scope>NUCLEOTIDE SEQUENCE [LARGE SCALE GENOMIC DNA]</scope>
    <source>
        <strain evidence="1 2">DSM 46662</strain>
    </source>
</reference>
<gene>
    <name evidence="1" type="ORF">ABEU19_002189</name>
</gene>
<dbReference type="EMBL" id="JBDLNU010000002">
    <property type="protein sequence ID" value="MFM1728696.1"/>
    <property type="molecule type" value="Genomic_DNA"/>
</dbReference>